<dbReference type="InterPro" id="IPR003673">
    <property type="entry name" value="CoA-Trfase_fam_III"/>
</dbReference>
<dbReference type="SUPFAM" id="SSF89796">
    <property type="entry name" value="CoA-transferase family III (CaiB/BaiF)"/>
    <property type="match status" value="1"/>
</dbReference>
<keyword evidence="3" id="KW-1185">Reference proteome</keyword>
<reference evidence="2 3" key="1">
    <citation type="journal article" date="2014" name="Genome Announc.">
        <title>Draft Genome Sequence of Advenella kashmirensis Strain W13003, a Polycyclic Aromatic Hydrocarbon-Degrading Bacterium.</title>
        <authorList>
            <person name="Wang X."/>
            <person name="Jin D."/>
            <person name="Zhou L."/>
            <person name="Wu L."/>
            <person name="An W."/>
            <person name="Zhao L."/>
        </authorList>
    </citation>
    <scope>NUCLEOTIDE SEQUENCE [LARGE SCALE GENOMIC DNA]</scope>
    <source>
        <strain evidence="2 3">W13003</strain>
    </source>
</reference>
<keyword evidence="1 2" id="KW-0808">Transferase</keyword>
<name>V8QTD6_9BURK</name>
<dbReference type="InterPro" id="IPR050483">
    <property type="entry name" value="CoA-transferase_III_domain"/>
</dbReference>
<gene>
    <name evidence="2" type="ORF">W822_06805</name>
</gene>
<protein>
    <submittedName>
        <fullName evidence="2">Formyl-CoA transferase</fullName>
    </submittedName>
</protein>
<dbReference type="PATRIC" id="fig|1424334.3.peg.1358"/>
<evidence type="ECO:0000256" key="1">
    <source>
        <dbReference type="ARBA" id="ARBA00022679"/>
    </source>
</evidence>
<dbReference type="AlphaFoldDB" id="V8QTD6"/>
<accession>V8QTD6</accession>
<dbReference type="InterPro" id="IPR023606">
    <property type="entry name" value="CoA-Trfase_III_dom_1_sf"/>
</dbReference>
<dbReference type="PANTHER" id="PTHR48207">
    <property type="entry name" value="SUCCINATE--HYDROXYMETHYLGLUTARATE COA-TRANSFERASE"/>
    <property type="match status" value="1"/>
</dbReference>
<dbReference type="GO" id="GO:0008410">
    <property type="term" value="F:CoA-transferase activity"/>
    <property type="evidence" value="ECO:0007669"/>
    <property type="project" value="TreeGrafter"/>
</dbReference>
<dbReference type="Gene3D" id="3.30.1540.10">
    <property type="entry name" value="formyl-coa transferase, domain 3"/>
    <property type="match status" value="1"/>
</dbReference>
<dbReference type="eggNOG" id="COG1804">
    <property type="taxonomic scope" value="Bacteria"/>
</dbReference>
<dbReference type="InterPro" id="IPR044855">
    <property type="entry name" value="CoA-Trfase_III_dom3_sf"/>
</dbReference>
<sequence>MLDLTRFFSGPQATLLLAGLGAEVIKIDDPKTGDPTASSPPYAGPQGISFSRQTQADMGIAYLKRARGKKSVTLDLKSPEGKRVFMKMVERADVVIDNFSVGVAQRLGTDYESLQAVNPNIIYCSLTGYGATGQDRNLKAYDLMVQAGVGLMSLTGHPDSTPVKAGSPLSDAISGVFAASGIIAALLHRHRTGQGQSIDVSMADCLFALMFDEPVDCYSELGLEHRQGNRIMRFSPFNSYRAKDGYIALGAASNAEWTTLLKAMEREDLLGDANMMDLGWRIAHNDEVDRIVSAWTQTRTKGEILELLNALKIPNSPVRTVAEVMSWQQLHERDMVQPLWNPLAQAHVSARGPGFPIKFSHTKAVYDMPAPRPGEHSRDILKRLGGLSDQEFDRLVSAGIA</sequence>
<evidence type="ECO:0000313" key="2">
    <source>
        <dbReference type="EMBL" id="ETF02565.1"/>
    </source>
</evidence>
<organism evidence="2 3">
    <name type="scientific">Advenella kashmirensis W13003</name>
    <dbReference type="NCBI Taxonomy" id="1424334"/>
    <lineage>
        <taxon>Bacteria</taxon>
        <taxon>Pseudomonadati</taxon>
        <taxon>Pseudomonadota</taxon>
        <taxon>Betaproteobacteria</taxon>
        <taxon>Burkholderiales</taxon>
        <taxon>Alcaligenaceae</taxon>
    </lineage>
</organism>
<dbReference type="Gene3D" id="3.40.50.10540">
    <property type="entry name" value="Crotonobetainyl-coa:carnitine coa-transferase, domain 1"/>
    <property type="match status" value="1"/>
</dbReference>
<dbReference type="HOGENOM" id="CLU_033975_0_0_4"/>
<dbReference type="Proteomes" id="UP000018733">
    <property type="component" value="Unassembled WGS sequence"/>
</dbReference>
<comment type="caution">
    <text evidence="2">The sequence shown here is derived from an EMBL/GenBank/DDBJ whole genome shotgun (WGS) entry which is preliminary data.</text>
</comment>
<dbReference type="PANTHER" id="PTHR48207:SF3">
    <property type="entry name" value="SUCCINATE--HYDROXYMETHYLGLUTARATE COA-TRANSFERASE"/>
    <property type="match status" value="1"/>
</dbReference>
<dbReference type="EMBL" id="AYXT01000009">
    <property type="protein sequence ID" value="ETF02565.1"/>
    <property type="molecule type" value="Genomic_DNA"/>
</dbReference>
<dbReference type="STRING" id="1424334.W822_06805"/>
<proteinExistence type="predicted"/>
<evidence type="ECO:0000313" key="3">
    <source>
        <dbReference type="Proteomes" id="UP000018733"/>
    </source>
</evidence>
<dbReference type="Pfam" id="PF02515">
    <property type="entry name" value="CoA_transf_3"/>
    <property type="match status" value="1"/>
</dbReference>